<accession>A0A382HJX8</accession>
<protein>
    <submittedName>
        <fullName evidence="1">Uncharacterized protein</fullName>
    </submittedName>
</protein>
<sequence>MKNLYLMLLVPLLPLAGKSPESVAPTKAIELFQAKDLSGFTTWLEGIGGKD</sequence>
<proteinExistence type="predicted"/>
<feature type="non-terminal residue" evidence="1">
    <location>
        <position position="51"/>
    </location>
</feature>
<feature type="non-terminal residue" evidence="1">
    <location>
        <position position="1"/>
    </location>
</feature>
<evidence type="ECO:0000313" key="1">
    <source>
        <dbReference type="EMBL" id="SVB87442.1"/>
    </source>
</evidence>
<name>A0A382HJX8_9ZZZZ</name>
<dbReference type="EMBL" id="UINC01061647">
    <property type="protein sequence ID" value="SVB87442.1"/>
    <property type="molecule type" value="Genomic_DNA"/>
</dbReference>
<dbReference type="AlphaFoldDB" id="A0A382HJX8"/>
<organism evidence="1">
    <name type="scientific">marine metagenome</name>
    <dbReference type="NCBI Taxonomy" id="408172"/>
    <lineage>
        <taxon>unclassified sequences</taxon>
        <taxon>metagenomes</taxon>
        <taxon>ecological metagenomes</taxon>
    </lineage>
</organism>
<gene>
    <name evidence="1" type="ORF">METZ01_LOCUS240296</name>
</gene>
<reference evidence="1" key="1">
    <citation type="submission" date="2018-05" db="EMBL/GenBank/DDBJ databases">
        <authorList>
            <person name="Lanie J.A."/>
            <person name="Ng W.-L."/>
            <person name="Kazmierczak K.M."/>
            <person name="Andrzejewski T.M."/>
            <person name="Davidsen T.M."/>
            <person name="Wayne K.J."/>
            <person name="Tettelin H."/>
            <person name="Glass J.I."/>
            <person name="Rusch D."/>
            <person name="Podicherti R."/>
            <person name="Tsui H.-C.T."/>
            <person name="Winkler M.E."/>
        </authorList>
    </citation>
    <scope>NUCLEOTIDE SEQUENCE</scope>
</reference>